<proteinExistence type="predicted"/>
<protein>
    <submittedName>
        <fullName evidence="1">Uncharacterized protein</fullName>
    </submittedName>
</protein>
<gene>
    <name evidence="1" type="ORF">QUF54_11140</name>
</gene>
<reference evidence="1" key="1">
    <citation type="submission" date="2023-06" db="EMBL/GenBank/DDBJ databases">
        <title>Uncultivated large filamentous bacteria from sulfidic sediments reveal new species and different genomic features in energy metabolism and defense.</title>
        <authorList>
            <person name="Fonseca A."/>
        </authorList>
    </citation>
    <scope>NUCLEOTIDE SEQUENCE</scope>
    <source>
        <strain evidence="1">HSG4</strain>
    </source>
</reference>
<sequence>KGKQIYTYIICTHFPTPSRLPVPEVLKLTETEKVAGRMLSLENLTDEQISQVTGVSLEKIEYLRQLIEPFSSAENSHIPNLTS</sequence>
<accession>A0ABT7VWD2</accession>
<dbReference type="Proteomes" id="UP001171945">
    <property type="component" value="Unassembled WGS sequence"/>
</dbReference>
<organism evidence="1 2">
    <name type="scientific">Candidatus Marithioploca araucensis</name>
    <dbReference type="NCBI Taxonomy" id="70273"/>
    <lineage>
        <taxon>Bacteria</taxon>
        <taxon>Pseudomonadati</taxon>
        <taxon>Pseudomonadota</taxon>
        <taxon>Gammaproteobacteria</taxon>
        <taxon>Thiotrichales</taxon>
        <taxon>Thiotrichaceae</taxon>
        <taxon>Candidatus Marithioploca</taxon>
    </lineage>
</organism>
<name>A0ABT7VWD2_9GAMM</name>
<feature type="non-terminal residue" evidence="1">
    <location>
        <position position="1"/>
    </location>
</feature>
<evidence type="ECO:0000313" key="1">
    <source>
        <dbReference type="EMBL" id="MDM8563897.1"/>
    </source>
</evidence>
<dbReference type="EMBL" id="JAUCGM010000949">
    <property type="protein sequence ID" value="MDM8563897.1"/>
    <property type="molecule type" value="Genomic_DNA"/>
</dbReference>
<keyword evidence="2" id="KW-1185">Reference proteome</keyword>
<comment type="caution">
    <text evidence="1">The sequence shown here is derived from an EMBL/GenBank/DDBJ whole genome shotgun (WGS) entry which is preliminary data.</text>
</comment>
<evidence type="ECO:0000313" key="2">
    <source>
        <dbReference type="Proteomes" id="UP001171945"/>
    </source>
</evidence>